<evidence type="ECO:0000256" key="1">
    <source>
        <dbReference type="SAM" id="MobiDB-lite"/>
    </source>
</evidence>
<dbReference type="AlphaFoldDB" id="A0A674MAM6"/>
<feature type="region of interest" description="Disordered" evidence="1">
    <location>
        <begin position="1"/>
        <end position="79"/>
    </location>
</feature>
<evidence type="ECO:0000313" key="3">
    <source>
        <dbReference type="Proteomes" id="UP000005226"/>
    </source>
</evidence>
<reference evidence="2" key="2">
    <citation type="submission" date="2025-08" db="UniProtKB">
        <authorList>
            <consortium name="Ensembl"/>
        </authorList>
    </citation>
    <scope>IDENTIFICATION</scope>
</reference>
<reference evidence="2 3" key="1">
    <citation type="journal article" date="2011" name="Genome Biol. Evol.">
        <title>Integration of the genetic map and genome assembly of fugu facilitates insights into distinct features of genome evolution in teleosts and mammals.</title>
        <authorList>
            <person name="Kai W."/>
            <person name="Kikuchi K."/>
            <person name="Tohari S."/>
            <person name="Chew A.K."/>
            <person name="Tay A."/>
            <person name="Fujiwara A."/>
            <person name="Hosoya S."/>
            <person name="Suetake H."/>
            <person name="Naruse K."/>
            <person name="Brenner S."/>
            <person name="Suzuki Y."/>
            <person name="Venkatesh B."/>
        </authorList>
    </citation>
    <scope>NUCLEOTIDE SEQUENCE [LARGE SCALE GENOMIC DNA]</scope>
</reference>
<feature type="compositionally biased region" description="Polar residues" evidence="1">
    <location>
        <begin position="35"/>
        <end position="49"/>
    </location>
</feature>
<evidence type="ECO:0000313" key="2">
    <source>
        <dbReference type="Ensembl" id="ENSTRUP00000058366.1"/>
    </source>
</evidence>
<dbReference type="Proteomes" id="UP000005226">
    <property type="component" value="Chromosome 7"/>
</dbReference>
<keyword evidence="3" id="KW-1185">Reference proteome</keyword>
<name>A0A674MAM6_TAKRU</name>
<sequence length="101" mass="11480">RRRYGNVTRGWDNTRSQRDRSRSVCVSLELRPAAEQSSVPPTRIGTETTQHQRRDVPSGEAPRLRGHGFNRDKDTAEGFPAGKHACVVRSLRRLTCTRRPV</sequence>
<proteinExistence type="predicted"/>
<organism evidence="2 3">
    <name type="scientific">Takifugu rubripes</name>
    <name type="common">Japanese pufferfish</name>
    <name type="synonym">Fugu rubripes</name>
    <dbReference type="NCBI Taxonomy" id="31033"/>
    <lineage>
        <taxon>Eukaryota</taxon>
        <taxon>Metazoa</taxon>
        <taxon>Chordata</taxon>
        <taxon>Craniata</taxon>
        <taxon>Vertebrata</taxon>
        <taxon>Euteleostomi</taxon>
        <taxon>Actinopterygii</taxon>
        <taxon>Neopterygii</taxon>
        <taxon>Teleostei</taxon>
        <taxon>Neoteleostei</taxon>
        <taxon>Acanthomorphata</taxon>
        <taxon>Eupercaria</taxon>
        <taxon>Tetraodontiformes</taxon>
        <taxon>Tetradontoidea</taxon>
        <taxon>Tetraodontidae</taxon>
        <taxon>Takifugu</taxon>
    </lineage>
</organism>
<reference evidence="2" key="3">
    <citation type="submission" date="2025-09" db="UniProtKB">
        <authorList>
            <consortium name="Ensembl"/>
        </authorList>
    </citation>
    <scope>IDENTIFICATION</scope>
</reference>
<dbReference type="Ensembl" id="ENSTRUT00000080508.1">
    <property type="protein sequence ID" value="ENSTRUP00000058366.1"/>
    <property type="gene ID" value="ENSTRUG00000026908.1"/>
</dbReference>
<protein>
    <submittedName>
        <fullName evidence="2">Uncharacterized protein</fullName>
    </submittedName>
</protein>
<accession>A0A674MAM6</accession>
<dbReference type="InParanoid" id="A0A674MAM6"/>